<dbReference type="InterPro" id="IPR017941">
    <property type="entry name" value="Rieske_2Fe-2S"/>
</dbReference>
<feature type="region of interest" description="Disordered" evidence="5">
    <location>
        <begin position="105"/>
        <end position="124"/>
    </location>
</feature>
<organism evidence="7 8">
    <name type="scientific">Lasiosphaeris hirsuta</name>
    <dbReference type="NCBI Taxonomy" id="260670"/>
    <lineage>
        <taxon>Eukaryota</taxon>
        <taxon>Fungi</taxon>
        <taxon>Dikarya</taxon>
        <taxon>Ascomycota</taxon>
        <taxon>Pezizomycotina</taxon>
        <taxon>Sordariomycetes</taxon>
        <taxon>Sordariomycetidae</taxon>
        <taxon>Sordariales</taxon>
        <taxon>Lasiosphaeriaceae</taxon>
        <taxon>Lasiosphaeris</taxon>
    </lineage>
</organism>
<evidence type="ECO:0000259" key="6">
    <source>
        <dbReference type="PROSITE" id="PS51296"/>
    </source>
</evidence>
<reference evidence="7" key="1">
    <citation type="submission" date="2023-06" db="EMBL/GenBank/DDBJ databases">
        <title>Genome-scale phylogeny and comparative genomics of the fungal order Sordariales.</title>
        <authorList>
            <consortium name="Lawrence Berkeley National Laboratory"/>
            <person name="Hensen N."/>
            <person name="Bonometti L."/>
            <person name="Westerberg I."/>
            <person name="Brannstrom I.O."/>
            <person name="Guillou S."/>
            <person name="Cros-Aarteil S."/>
            <person name="Calhoun S."/>
            <person name="Haridas S."/>
            <person name="Kuo A."/>
            <person name="Mondo S."/>
            <person name="Pangilinan J."/>
            <person name="Riley R."/>
            <person name="Labutti K."/>
            <person name="Andreopoulos B."/>
            <person name="Lipzen A."/>
            <person name="Chen C."/>
            <person name="Yanf M."/>
            <person name="Daum C."/>
            <person name="Ng V."/>
            <person name="Clum A."/>
            <person name="Steindorff A."/>
            <person name="Ohm R."/>
            <person name="Martin F."/>
            <person name="Silar P."/>
            <person name="Natvig D."/>
            <person name="Lalanne C."/>
            <person name="Gautier V."/>
            <person name="Ament-Velasquez S.L."/>
            <person name="Kruys A."/>
            <person name="Hutchinson M.I."/>
            <person name="Powell A.J."/>
            <person name="Barry K."/>
            <person name="Miller A.N."/>
            <person name="Grigoriev I.V."/>
            <person name="Debuchy R."/>
            <person name="Gladieux P."/>
            <person name="Thoren M.H."/>
            <person name="Johannesson H."/>
        </authorList>
    </citation>
    <scope>NUCLEOTIDE SEQUENCE</scope>
    <source>
        <strain evidence="7">SMH4607-1</strain>
    </source>
</reference>
<dbReference type="EMBL" id="JAUKUA010000002">
    <property type="protein sequence ID" value="KAK0724864.1"/>
    <property type="molecule type" value="Genomic_DNA"/>
</dbReference>
<evidence type="ECO:0000313" key="7">
    <source>
        <dbReference type="EMBL" id="KAK0724864.1"/>
    </source>
</evidence>
<dbReference type="PROSITE" id="PS51296">
    <property type="entry name" value="RIESKE"/>
    <property type="match status" value="1"/>
</dbReference>
<evidence type="ECO:0000256" key="4">
    <source>
        <dbReference type="ARBA" id="ARBA00023014"/>
    </source>
</evidence>
<evidence type="ECO:0000256" key="1">
    <source>
        <dbReference type="ARBA" id="ARBA00022714"/>
    </source>
</evidence>
<dbReference type="Gene3D" id="2.102.10.10">
    <property type="entry name" value="Rieske [2Fe-2S] iron-sulphur domain"/>
    <property type="match status" value="1"/>
</dbReference>
<evidence type="ECO:0000256" key="3">
    <source>
        <dbReference type="ARBA" id="ARBA00023004"/>
    </source>
</evidence>
<dbReference type="InterPro" id="IPR036922">
    <property type="entry name" value="Rieske_2Fe-2S_sf"/>
</dbReference>
<protein>
    <recommendedName>
        <fullName evidence="6">Rieske domain-containing protein</fullName>
    </recommendedName>
</protein>
<dbReference type="GO" id="GO:0051537">
    <property type="term" value="F:2 iron, 2 sulfur cluster binding"/>
    <property type="evidence" value="ECO:0007669"/>
    <property type="project" value="UniProtKB-KW"/>
</dbReference>
<accession>A0AA40E1U9</accession>
<keyword evidence="4" id="KW-0411">Iron-sulfur</keyword>
<evidence type="ECO:0000313" key="8">
    <source>
        <dbReference type="Proteomes" id="UP001172102"/>
    </source>
</evidence>
<feature type="domain" description="Rieske" evidence="6">
    <location>
        <begin position="25"/>
        <end position="107"/>
    </location>
</feature>
<name>A0AA40E1U9_9PEZI</name>
<dbReference type="Proteomes" id="UP001172102">
    <property type="component" value="Unassembled WGS sequence"/>
</dbReference>
<evidence type="ECO:0000256" key="5">
    <source>
        <dbReference type="SAM" id="MobiDB-lite"/>
    </source>
</evidence>
<proteinExistence type="predicted"/>
<dbReference type="InterPro" id="IPR017881">
    <property type="entry name" value="NirD"/>
</dbReference>
<dbReference type="GO" id="GO:0046872">
    <property type="term" value="F:metal ion binding"/>
    <property type="evidence" value="ECO:0007669"/>
    <property type="project" value="UniProtKB-KW"/>
</dbReference>
<gene>
    <name evidence="7" type="ORF">B0H67DRAFT_480601</name>
</gene>
<keyword evidence="1" id="KW-0001">2Fe-2S</keyword>
<dbReference type="PANTHER" id="PTHR40562">
    <property type="match status" value="1"/>
</dbReference>
<keyword evidence="8" id="KW-1185">Reference proteome</keyword>
<evidence type="ECO:0000256" key="2">
    <source>
        <dbReference type="ARBA" id="ARBA00022723"/>
    </source>
</evidence>
<keyword evidence="3" id="KW-0408">Iron</keyword>
<sequence length="124" mass="13048">MLKSLPALISHDLQINTQYKRLLQTDITDIEDLVPGTGGVLNKGVSAPVAIYKDEDGKVRSFSALCPHLKGVVVCWDTAGKSFGCPVYGSCFSKEGVCLIGPSKANLSPSDAPGKDLQEQAVGA</sequence>
<keyword evidence="2" id="KW-0479">Metal-binding</keyword>
<comment type="caution">
    <text evidence="7">The sequence shown here is derived from an EMBL/GenBank/DDBJ whole genome shotgun (WGS) entry which is preliminary data.</text>
</comment>
<dbReference type="GO" id="GO:0008942">
    <property type="term" value="F:nitrite reductase [NAD(P)H] activity"/>
    <property type="evidence" value="ECO:0007669"/>
    <property type="project" value="InterPro"/>
</dbReference>
<dbReference type="PANTHER" id="PTHR40562:SF1">
    <property type="entry name" value="NITRITE REDUCTASE (NADH) SMALL SUBUNIT"/>
    <property type="match status" value="1"/>
</dbReference>
<dbReference type="SUPFAM" id="SSF50022">
    <property type="entry name" value="ISP domain"/>
    <property type="match status" value="1"/>
</dbReference>
<dbReference type="AlphaFoldDB" id="A0AA40E1U9"/>
<dbReference type="Pfam" id="PF00355">
    <property type="entry name" value="Rieske"/>
    <property type="match status" value="1"/>
</dbReference>